<dbReference type="Proteomes" id="UP000177682">
    <property type="component" value="Unassembled WGS sequence"/>
</dbReference>
<gene>
    <name evidence="1" type="ORF">A3E29_01805</name>
</gene>
<name>A0A1F5PLH7_9BACT</name>
<evidence type="ECO:0000313" key="2">
    <source>
        <dbReference type="Proteomes" id="UP000177682"/>
    </source>
</evidence>
<feature type="non-terminal residue" evidence="1">
    <location>
        <position position="319"/>
    </location>
</feature>
<organism evidence="1 2">
    <name type="scientific">Candidatus Doudnabacteria bacterium RIFCSPHIGHO2_12_FULL_48_16</name>
    <dbReference type="NCBI Taxonomy" id="1817838"/>
    <lineage>
        <taxon>Bacteria</taxon>
        <taxon>Candidatus Doudnaibacteriota</taxon>
    </lineage>
</organism>
<protein>
    <submittedName>
        <fullName evidence="1">NurA domain-containing protein</fullName>
    </submittedName>
</protein>
<evidence type="ECO:0000313" key="1">
    <source>
        <dbReference type="EMBL" id="OGE90512.1"/>
    </source>
</evidence>
<feature type="non-terminal residue" evidence="1">
    <location>
        <position position="1"/>
    </location>
</feature>
<dbReference type="AlphaFoldDB" id="A0A1F5PLH7"/>
<comment type="caution">
    <text evidence="1">The sequence shown here is derived from an EMBL/GenBank/DDBJ whole genome shotgun (WGS) entry which is preliminary data.</text>
</comment>
<accession>A0A1F5PLH7</accession>
<reference evidence="1 2" key="1">
    <citation type="journal article" date="2016" name="Nat. Commun.">
        <title>Thousands of microbial genomes shed light on interconnected biogeochemical processes in an aquifer system.</title>
        <authorList>
            <person name="Anantharaman K."/>
            <person name="Brown C.T."/>
            <person name="Hug L.A."/>
            <person name="Sharon I."/>
            <person name="Castelle C.J."/>
            <person name="Probst A.J."/>
            <person name="Thomas B.C."/>
            <person name="Singh A."/>
            <person name="Wilkins M.J."/>
            <person name="Karaoz U."/>
            <person name="Brodie E.L."/>
            <person name="Williams K.H."/>
            <person name="Hubbard S.S."/>
            <person name="Banfield J.F."/>
        </authorList>
    </citation>
    <scope>NUCLEOTIDE SEQUENCE [LARGE SCALE GENOMIC DNA]</scope>
</reference>
<proteinExistence type="predicted"/>
<sequence length="319" mass="35834">EDMAKLNTIERYKLALPTKNILLKDAASFKESFRKSLFDFFMKGSSGETFAETLRWLIFQEFDAPLDEYNLSTCPNCAAGNIPLGVKIKKTEFSYQCPHCKKEIYITDIFRLHEAIDDELGAGGVLGYVNVLIEQIIIVYLIKAILETKPAILSETLFIKDGPLAFFGQTANMQKPLRHLTTFLSEKHNLFLAGLEKSGPFVEHADEIGKKLKPGTILLLDNTYIYKYILPGKVDNTAPYARSSYYSGKMIFKSVDGKIYVVTIPTKNADVVLAPKKSDFHNLDAILTNIQKLRCDMYDNSLFPVALANKLVSLANHPS</sequence>
<dbReference type="EMBL" id="MFEY01000005">
    <property type="protein sequence ID" value="OGE90512.1"/>
    <property type="molecule type" value="Genomic_DNA"/>
</dbReference>